<feature type="binding site" evidence="3">
    <location>
        <begin position="8"/>
        <end position="15"/>
    </location>
    <ligand>
        <name>substrate</name>
    </ligand>
</feature>
<evidence type="ECO:0000256" key="3">
    <source>
        <dbReference type="PIRSR" id="PIRSR613078-2"/>
    </source>
</evidence>
<gene>
    <name evidence="4" type="ORF">FD51_GL002406</name>
</gene>
<name>A0A0R1EY83_LACZE</name>
<dbReference type="SUPFAM" id="SSF53254">
    <property type="entry name" value="Phosphoglycerate mutase-like"/>
    <property type="match status" value="1"/>
</dbReference>
<dbReference type="InterPro" id="IPR001345">
    <property type="entry name" value="PG/BPGM_mutase_AS"/>
</dbReference>
<keyword evidence="1" id="KW-0378">Hydrolase</keyword>
<feature type="active site" description="Tele-phosphohistidine intermediate" evidence="2">
    <location>
        <position position="9"/>
    </location>
</feature>
<dbReference type="GO" id="GO:0004331">
    <property type="term" value="F:fructose-2,6-bisphosphate 2-phosphatase activity"/>
    <property type="evidence" value="ECO:0007669"/>
    <property type="project" value="TreeGrafter"/>
</dbReference>
<evidence type="ECO:0000313" key="5">
    <source>
        <dbReference type="Proteomes" id="UP000051984"/>
    </source>
</evidence>
<dbReference type="InterPro" id="IPR051695">
    <property type="entry name" value="Phosphoglycerate_Mutase"/>
</dbReference>
<dbReference type="PANTHER" id="PTHR46517:SF1">
    <property type="entry name" value="FRUCTOSE-2,6-BISPHOSPHATASE TIGAR"/>
    <property type="match status" value="1"/>
</dbReference>
<dbReference type="RefSeq" id="WP_010490881.1">
    <property type="nucleotide sequence ID" value="NZ_AZCT01000004.1"/>
</dbReference>
<dbReference type="PATRIC" id="fig|1423816.3.peg.2503"/>
<organism evidence="4 5">
    <name type="scientific">Lacticaseibacillus zeae DSM 20178 = KCTC 3804</name>
    <dbReference type="NCBI Taxonomy" id="1423816"/>
    <lineage>
        <taxon>Bacteria</taxon>
        <taxon>Bacillati</taxon>
        <taxon>Bacillota</taxon>
        <taxon>Bacilli</taxon>
        <taxon>Lactobacillales</taxon>
        <taxon>Lactobacillaceae</taxon>
        <taxon>Lacticaseibacillus</taxon>
    </lineage>
</organism>
<dbReference type="eggNOG" id="COG0406">
    <property type="taxonomic scope" value="Bacteria"/>
</dbReference>
<accession>A0A0R1EY83</accession>
<dbReference type="AlphaFoldDB" id="A0A0R1EY83"/>
<dbReference type="GO" id="GO:0043456">
    <property type="term" value="P:regulation of pentose-phosphate shunt"/>
    <property type="evidence" value="ECO:0007669"/>
    <property type="project" value="TreeGrafter"/>
</dbReference>
<dbReference type="InterPro" id="IPR013078">
    <property type="entry name" value="His_Pase_superF_clade-1"/>
</dbReference>
<proteinExistence type="predicted"/>
<dbReference type="SMART" id="SM00855">
    <property type="entry name" value="PGAM"/>
    <property type="match status" value="1"/>
</dbReference>
<dbReference type="GO" id="GO:0045820">
    <property type="term" value="P:negative regulation of glycolytic process"/>
    <property type="evidence" value="ECO:0007669"/>
    <property type="project" value="TreeGrafter"/>
</dbReference>
<dbReference type="PROSITE" id="PS00175">
    <property type="entry name" value="PG_MUTASE"/>
    <property type="match status" value="1"/>
</dbReference>
<protein>
    <submittedName>
        <fullName evidence="4">Phosphoglycerate mutase</fullName>
    </submittedName>
</protein>
<dbReference type="Pfam" id="PF00300">
    <property type="entry name" value="His_Phos_1"/>
    <property type="match status" value="1"/>
</dbReference>
<dbReference type="PANTHER" id="PTHR46517">
    <property type="entry name" value="FRUCTOSE-2,6-BISPHOSPHATASE TIGAR"/>
    <property type="match status" value="1"/>
</dbReference>
<dbReference type="Gene3D" id="3.40.50.1240">
    <property type="entry name" value="Phosphoglycerate mutase-like"/>
    <property type="match status" value="1"/>
</dbReference>
<evidence type="ECO:0000256" key="1">
    <source>
        <dbReference type="ARBA" id="ARBA00022801"/>
    </source>
</evidence>
<dbReference type="InterPro" id="IPR029033">
    <property type="entry name" value="His_PPase_superfam"/>
</dbReference>
<dbReference type="EMBL" id="AZCT01000004">
    <property type="protein sequence ID" value="KRK12819.1"/>
    <property type="molecule type" value="Genomic_DNA"/>
</dbReference>
<dbReference type="Proteomes" id="UP000051984">
    <property type="component" value="Unassembled WGS sequence"/>
</dbReference>
<reference evidence="4 5" key="1">
    <citation type="journal article" date="2015" name="Genome Announc.">
        <title>Expanding the biotechnology potential of lactobacilli through comparative genomics of 213 strains and associated genera.</title>
        <authorList>
            <person name="Sun Z."/>
            <person name="Harris H.M."/>
            <person name="McCann A."/>
            <person name="Guo C."/>
            <person name="Argimon S."/>
            <person name="Zhang W."/>
            <person name="Yang X."/>
            <person name="Jeffery I.B."/>
            <person name="Cooney J.C."/>
            <person name="Kagawa T.F."/>
            <person name="Liu W."/>
            <person name="Song Y."/>
            <person name="Salvetti E."/>
            <person name="Wrobel A."/>
            <person name="Rasinkangas P."/>
            <person name="Parkhill J."/>
            <person name="Rea M.C."/>
            <person name="O'Sullivan O."/>
            <person name="Ritari J."/>
            <person name="Douillard F.P."/>
            <person name="Paul Ross R."/>
            <person name="Yang R."/>
            <person name="Briner A.E."/>
            <person name="Felis G.E."/>
            <person name="de Vos W.M."/>
            <person name="Barrangou R."/>
            <person name="Klaenhammer T.R."/>
            <person name="Caufield P.W."/>
            <person name="Cui Y."/>
            <person name="Zhang H."/>
            <person name="O'Toole P.W."/>
        </authorList>
    </citation>
    <scope>NUCLEOTIDE SEQUENCE [LARGE SCALE GENOMIC DNA]</scope>
    <source>
        <strain evidence="4 5">DSM 20178</strain>
    </source>
</reference>
<feature type="binding site" evidence="3">
    <location>
        <begin position="86"/>
        <end position="89"/>
    </location>
    <ligand>
        <name>substrate</name>
    </ligand>
</feature>
<sequence length="233" mass="25660">MTTLYLVRHGQTEFNVQKRVQGMADSALTPKGIADAKALGLGFKTAGVRFDAAFASDLTRAIDTAHFILSGLGEPLPVTTLMGLREENYGKFEGQLANDFSLATMGVANFHKALANREITLAQTADAAFAANMDQHPNTAETNRMVQERLNRTLRAIAVEAETKDWQRVLVVTHGTAALMWLNYIHYNIDGREMLDNASVTKLSWTNERFRVTDFNDLGFLHQGQKVAGEASA</sequence>
<comment type="caution">
    <text evidence="4">The sequence shown here is derived from an EMBL/GenBank/DDBJ whole genome shotgun (WGS) entry which is preliminary data.</text>
</comment>
<feature type="active site" description="Proton donor/acceptor" evidence="2">
    <location>
        <position position="86"/>
    </location>
</feature>
<feature type="binding site" evidence="3">
    <location>
        <position position="60"/>
    </location>
    <ligand>
        <name>substrate</name>
    </ligand>
</feature>
<evidence type="ECO:0000313" key="4">
    <source>
        <dbReference type="EMBL" id="KRK12819.1"/>
    </source>
</evidence>
<dbReference type="GO" id="GO:0005829">
    <property type="term" value="C:cytosol"/>
    <property type="evidence" value="ECO:0007669"/>
    <property type="project" value="TreeGrafter"/>
</dbReference>
<dbReference type="CDD" id="cd07067">
    <property type="entry name" value="HP_PGM_like"/>
    <property type="match status" value="1"/>
</dbReference>
<evidence type="ECO:0000256" key="2">
    <source>
        <dbReference type="PIRSR" id="PIRSR613078-1"/>
    </source>
</evidence>